<dbReference type="GO" id="GO:0048040">
    <property type="term" value="F:UDP-glucuronate decarboxylase activity"/>
    <property type="evidence" value="ECO:0007669"/>
    <property type="project" value="UniProtKB-EC"/>
</dbReference>
<dbReference type="GO" id="GO:0042732">
    <property type="term" value="P:D-xylose metabolic process"/>
    <property type="evidence" value="ECO:0007669"/>
    <property type="project" value="InterPro"/>
</dbReference>
<evidence type="ECO:0000256" key="4">
    <source>
        <dbReference type="ARBA" id="ARBA00023239"/>
    </source>
</evidence>
<comment type="caution">
    <text evidence="6">The sequence shown here is derived from an EMBL/GenBank/DDBJ whole genome shotgun (WGS) entry which is preliminary data.</text>
</comment>
<organism evidence="6 7">
    <name type="scientific">Paenibacillus phyllosphaerae</name>
    <dbReference type="NCBI Taxonomy" id="274593"/>
    <lineage>
        <taxon>Bacteria</taxon>
        <taxon>Bacillati</taxon>
        <taxon>Bacillota</taxon>
        <taxon>Bacilli</taxon>
        <taxon>Bacillales</taxon>
        <taxon>Paenibacillaceae</taxon>
        <taxon>Paenibacillus</taxon>
    </lineage>
</organism>
<gene>
    <name evidence="6" type="ORF">FHS18_000151</name>
</gene>
<dbReference type="Pfam" id="PF01370">
    <property type="entry name" value="Epimerase"/>
    <property type="match status" value="1"/>
</dbReference>
<dbReference type="SUPFAM" id="SSF51735">
    <property type="entry name" value="NAD(P)-binding Rossmann-fold domains"/>
    <property type="match status" value="1"/>
</dbReference>
<dbReference type="EC" id="4.1.1.35" evidence="6"/>
<dbReference type="InterPro" id="IPR001509">
    <property type="entry name" value="Epimerase_deHydtase"/>
</dbReference>
<dbReference type="Proteomes" id="UP000570361">
    <property type="component" value="Unassembled WGS sequence"/>
</dbReference>
<name>A0A7W5ASW5_9BACL</name>
<dbReference type="InterPro" id="IPR036291">
    <property type="entry name" value="NAD(P)-bd_dom_sf"/>
</dbReference>
<feature type="domain" description="NAD-dependent epimerase/dehydratase" evidence="5">
    <location>
        <begin position="43"/>
        <end position="293"/>
    </location>
</feature>
<evidence type="ECO:0000313" key="6">
    <source>
        <dbReference type="EMBL" id="MBB3108123.1"/>
    </source>
</evidence>
<evidence type="ECO:0000313" key="7">
    <source>
        <dbReference type="Proteomes" id="UP000570361"/>
    </source>
</evidence>
<evidence type="ECO:0000256" key="2">
    <source>
        <dbReference type="ARBA" id="ARBA00022793"/>
    </source>
</evidence>
<dbReference type="GO" id="GO:0070403">
    <property type="term" value="F:NAD+ binding"/>
    <property type="evidence" value="ECO:0007669"/>
    <property type="project" value="InterPro"/>
</dbReference>
<protein>
    <submittedName>
        <fullName evidence="6">UDP-glucuronate decarboxylase</fullName>
        <ecNumber evidence="6">4.1.1.35</ecNumber>
    </submittedName>
</protein>
<dbReference type="PANTHER" id="PTHR43078:SF6">
    <property type="entry name" value="UDP-GLUCURONIC ACID DECARBOXYLASE 1"/>
    <property type="match status" value="1"/>
</dbReference>
<accession>A0A7W5ASW5</accession>
<keyword evidence="7" id="KW-1185">Reference proteome</keyword>
<dbReference type="GO" id="GO:0005737">
    <property type="term" value="C:cytoplasm"/>
    <property type="evidence" value="ECO:0007669"/>
    <property type="project" value="TreeGrafter"/>
</dbReference>
<keyword evidence="4 6" id="KW-0456">Lyase</keyword>
<dbReference type="AlphaFoldDB" id="A0A7W5ASW5"/>
<dbReference type="Gene3D" id="3.40.50.720">
    <property type="entry name" value="NAD(P)-binding Rossmann-like Domain"/>
    <property type="match status" value="1"/>
</dbReference>
<dbReference type="InterPro" id="IPR044516">
    <property type="entry name" value="UXS-like"/>
</dbReference>
<keyword evidence="2" id="KW-0210">Decarboxylase</keyword>
<sequence length="376" mass="41851">MENMAGLGEKEGAIKVGTDIFAEDMAEIALRFGQNERFADKTVVITGCAGFLGFYLSHYFARLADHGLAPRRLVLLDRFPAGKPGWLAQLQDRHPFVTAAAYDVARSDERSAAELAEAHYIIHMASIASPIQYRQYPLETIEANVWGFRRLLDAGRQSLSLEGLLYFSSSEIYGDPETEFIPTPESYCGHVATMGPRACYDESKRLGETLGYVYHEQFGVPVRIVRPFNNYGPGMSLQDGRVPADFARSVLRGEPLVIHSDGSPTRTFCYITDAIVGYLKVLVHSAFDCFNIGMDKPEISIAGLAEIYREAGARRFGYAGEVRYVPASDERYLIDSPMRRCPDLRRARVLLGYDPVVTLESGVDRFLAYLQKAGSL</sequence>
<comment type="cofactor">
    <cofactor evidence="1">
        <name>NAD(+)</name>
        <dbReference type="ChEBI" id="CHEBI:57540"/>
    </cofactor>
</comment>
<evidence type="ECO:0000256" key="1">
    <source>
        <dbReference type="ARBA" id="ARBA00001911"/>
    </source>
</evidence>
<dbReference type="EMBL" id="JACHXK010000001">
    <property type="protein sequence ID" value="MBB3108123.1"/>
    <property type="molecule type" value="Genomic_DNA"/>
</dbReference>
<evidence type="ECO:0000256" key="3">
    <source>
        <dbReference type="ARBA" id="ARBA00023027"/>
    </source>
</evidence>
<proteinExistence type="predicted"/>
<keyword evidence="3" id="KW-0520">NAD</keyword>
<reference evidence="6 7" key="1">
    <citation type="submission" date="2020-08" db="EMBL/GenBank/DDBJ databases">
        <title>Genomic Encyclopedia of Type Strains, Phase III (KMG-III): the genomes of soil and plant-associated and newly described type strains.</title>
        <authorList>
            <person name="Whitman W."/>
        </authorList>
    </citation>
    <scope>NUCLEOTIDE SEQUENCE [LARGE SCALE GENOMIC DNA]</scope>
    <source>
        <strain evidence="6 7">CECT 5862</strain>
    </source>
</reference>
<evidence type="ECO:0000259" key="5">
    <source>
        <dbReference type="Pfam" id="PF01370"/>
    </source>
</evidence>
<dbReference type="PANTHER" id="PTHR43078">
    <property type="entry name" value="UDP-GLUCURONIC ACID DECARBOXYLASE-RELATED"/>
    <property type="match status" value="1"/>
</dbReference>